<reference evidence="2 3" key="1">
    <citation type="submission" date="2017-08" db="EMBL/GenBank/DDBJ databases">
        <title>Acidophilic green algal genome provides insights into adaptation to an acidic environment.</title>
        <authorList>
            <person name="Hirooka S."/>
            <person name="Hirose Y."/>
            <person name="Kanesaki Y."/>
            <person name="Higuchi S."/>
            <person name="Fujiwara T."/>
            <person name="Onuma R."/>
            <person name="Era A."/>
            <person name="Ohbayashi R."/>
            <person name="Uzuka A."/>
            <person name="Nozaki H."/>
            <person name="Yoshikawa H."/>
            <person name="Miyagishima S.Y."/>
        </authorList>
    </citation>
    <scope>NUCLEOTIDE SEQUENCE [LARGE SCALE GENOMIC DNA]</scope>
    <source>
        <strain evidence="2 3">NIES-2499</strain>
    </source>
</reference>
<dbReference type="EMBL" id="BEGY01000004">
    <property type="protein sequence ID" value="GAX73651.1"/>
    <property type="molecule type" value="Genomic_DNA"/>
</dbReference>
<dbReference type="Proteomes" id="UP000232323">
    <property type="component" value="Unassembled WGS sequence"/>
</dbReference>
<evidence type="ECO:0000313" key="3">
    <source>
        <dbReference type="Proteomes" id="UP000232323"/>
    </source>
</evidence>
<protein>
    <submittedName>
        <fullName evidence="2">Uncharacterized protein</fullName>
    </submittedName>
</protein>
<feature type="compositionally biased region" description="Polar residues" evidence="1">
    <location>
        <begin position="12"/>
        <end position="29"/>
    </location>
</feature>
<proteinExistence type="predicted"/>
<dbReference type="AlphaFoldDB" id="A0A250WS88"/>
<name>A0A250WS88_9CHLO</name>
<feature type="compositionally biased region" description="Polar residues" evidence="1">
    <location>
        <begin position="84"/>
        <end position="106"/>
    </location>
</feature>
<comment type="caution">
    <text evidence="2">The sequence shown here is derived from an EMBL/GenBank/DDBJ whole genome shotgun (WGS) entry which is preliminary data.</text>
</comment>
<feature type="region of interest" description="Disordered" evidence="1">
    <location>
        <begin position="82"/>
        <end position="106"/>
    </location>
</feature>
<feature type="region of interest" description="Disordered" evidence="1">
    <location>
        <begin position="1"/>
        <end position="29"/>
    </location>
</feature>
<keyword evidence="3" id="KW-1185">Reference proteome</keyword>
<gene>
    <name evidence="2" type="ORF">CEUSTIGMA_g1102.t1</name>
</gene>
<sequence length="575" mass="57548">MSSCLRILSPSKCASKSESPAQTSNVSKSIMFTNPLGKLSPLAGETDDDNLPADERIDQSAKAGSTCNEDLITIHITAEDEAAGTTSPFKQSAVTPSKQATASNSSPVKVVERKLTGTIQGPAWQMNLVGAAMPALIAAGGGPTTKCLSVKPMPGRPGAFTIIMAAPKAVAKSSAATAPSVAPSPVASIPTHTKSVLQTEGASKYNLEDKHLEPAVFEDKLAAQEVGPAQAVPEVRAQDQPAGAGVESQVQPTLAETVSQEVSAGVVAEVAESQGGAVIPNLSNGCDNGHASNEDLTSSAPTTITADTINSSRPPIEIIATESTVDALLAEKVPVVPDDVGRALMDAHKSAAPPTDSGTEVPLLAGSAVQGMTSTSAAGSTKETDVAVATDDLFTIKASSGVNTKHLLASTTMPHPVAPATSATMPHPVAPATSATMPHPVAPATSATMPHPVAPATSATMPHPVAPATSATMPHPVAPATSATMPHPVAPATSATMPHDGNGNDVGWADSAAAAANGCNNVGGVASAAAAAAADVLGLPCPPDARTQAVAQDLKVIQVVSKALSGMPLPQGDDY</sequence>
<organism evidence="2 3">
    <name type="scientific">Chlamydomonas eustigma</name>
    <dbReference type="NCBI Taxonomy" id="1157962"/>
    <lineage>
        <taxon>Eukaryota</taxon>
        <taxon>Viridiplantae</taxon>
        <taxon>Chlorophyta</taxon>
        <taxon>core chlorophytes</taxon>
        <taxon>Chlorophyceae</taxon>
        <taxon>CS clade</taxon>
        <taxon>Chlamydomonadales</taxon>
        <taxon>Chlamydomonadaceae</taxon>
        <taxon>Chlamydomonas</taxon>
    </lineage>
</organism>
<evidence type="ECO:0000313" key="2">
    <source>
        <dbReference type="EMBL" id="GAX73651.1"/>
    </source>
</evidence>
<accession>A0A250WS88</accession>
<feature type="region of interest" description="Disordered" evidence="1">
    <location>
        <begin position="418"/>
        <end position="471"/>
    </location>
</feature>
<evidence type="ECO:0000256" key="1">
    <source>
        <dbReference type="SAM" id="MobiDB-lite"/>
    </source>
</evidence>